<evidence type="ECO:0000313" key="5">
    <source>
        <dbReference type="EMBL" id="AOZ97661.1"/>
    </source>
</evidence>
<dbReference type="Gene3D" id="3.60.21.10">
    <property type="match status" value="1"/>
</dbReference>
<dbReference type="SUPFAM" id="SSF55816">
    <property type="entry name" value="5'-nucleotidase (syn. UDP-sugar hydrolase), C-terminal domain"/>
    <property type="match status" value="1"/>
</dbReference>
<dbReference type="PANTHER" id="PTHR11575">
    <property type="entry name" value="5'-NUCLEOTIDASE-RELATED"/>
    <property type="match status" value="1"/>
</dbReference>
<evidence type="ECO:0000259" key="3">
    <source>
        <dbReference type="Pfam" id="PF00149"/>
    </source>
</evidence>
<dbReference type="PRINTS" id="PR01607">
    <property type="entry name" value="APYRASEFAMLY"/>
</dbReference>
<dbReference type="PANTHER" id="PTHR11575:SF6">
    <property type="entry name" value="2',3'-CYCLIC-NUCLEOTIDE 2'-PHOSPHODIESTERASE_3'-NUCLEOTIDASE"/>
    <property type="match status" value="1"/>
</dbReference>
<dbReference type="InterPro" id="IPR008334">
    <property type="entry name" value="5'-Nucleotdase_C"/>
</dbReference>
<dbReference type="RefSeq" id="WP_071177242.1">
    <property type="nucleotide sequence ID" value="NZ_CP017831.1"/>
</dbReference>
<dbReference type="KEGG" id="bhu:bhn_I2629"/>
<dbReference type="Pfam" id="PF02872">
    <property type="entry name" value="5_nucleotid_C"/>
    <property type="match status" value="1"/>
</dbReference>
<protein>
    <submittedName>
        <fullName evidence="5">5'-nucleotidase</fullName>
    </submittedName>
</protein>
<dbReference type="InterPro" id="IPR036907">
    <property type="entry name" value="5'-Nucleotdase_C_sf"/>
</dbReference>
<dbReference type="GO" id="GO:0009166">
    <property type="term" value="P:nucleotide catabolic process"/>
    <property type="evidence" value="ECO:0007669"/>
    <property type="project" value="InterPro"/>
</dbReference>
<name>A0A1D9P547_9FIRM</name>
<comment type="similarity">
    <text evidence="2">Belongs to the 5'-nucleotidase family.</text>
</comment>
<dbReference type="SUPFAM" id="SSF56300">
    <property type="entry name" value="Metallo-dependent phosphatases"/>
    <property type="match status" value="1"/>
</dbReference>
<keyword evidence="1" id="KW-0732">Signal</keyword>
<dbReference type="Proteomes" id="UP000179284">
    <property type="component" value="Chromosome I"/>
</dbReference>
<sequence>MRIVYTSDTHGHVFPLNYAKNCPENAGLFCIASQIEKDGNTLVIDGGDSLQGTPLVSYYIEHKDEFGFNPVAEGFNAMGLDYYTLGNHDFNFGYDVILDYVSSMKAQLVCANVEDLRGTLGIRKNVIHTLEDGTRVGITGAVTGYVNVWEQKDHLTELKVSDPVKALEEQLSELKGKCDITVCIYHGGFEEDLATGKKLSDTTENQACEIARKLDFDILLTGHQHMSVEGVEISGSYGVQPPDKASVFCDLQVKRANDKWDITSKLAKVEAPDERYQKFESYFAKMEELTGRVEKWLDEPIGSLEKEIEPEGKLEAALYGSKVASIFNQVQLDYTGADFSCTSLANDPLGLKKDISVRDVLGIYQFANTVEVKKVTKNVIKKALERCAEYFEIDKETGNICISNVFLQPKVEHYNYDFYAGLEYEFDITKPVGERVTKLTLLGGGELSDDKDYTLVTSNYRATGTGGYECIGNCETVGSYSDEMPDLLIRYLREHSPVGEIVNSKLTVKD</sequence>
<keyword evidence="6" id="KW-1185">Reference proteome</keyword>
<gene>
    <name evidence="5" type="ORF">bhn_I2629</name>
</gene>
<evidence type="ECO:0000256" key="2">
    <source>
        <dbReference type="RuleBase" id="RU362119"/>
    </source>
</evidence>
<dbReference type="GO" id="GO:0030288">
    <property type="term" value="C:outer membrane-bounded periplasmic space"/>
    <property type="evidence" value="ECO:0007669"/>
    <property type="project" value="TreeGrafter"/>
</dbReference>
<evidence type="ECO:0000313" key="6">
    <source>
        <dbReference type="Proteomes" id="UP000179284"/>
    </source>
</evidence>
<feature type="domain" description="5'-Nucleotidase C-terminal" evidence="4">
    <location>
        <begin position="321"/>
        <end position="470"/>
    </location>
</feature>
<dbReference type="Gene3D" id="3.90.780.10">
    <property type="entry name" value="5'-Nucleotidase, C-terminal domain"/>
    <property type="match status" value="1"/>
</dbReference>
<dbReference type="InterPro" id="IPR004843">
    <property type="entry name" value="Calcineurin-like_PHP"/>
</dbReference>
<dbReference type="AlphaFoldDB" id="A0A1D9P547"/>
<keyword evidence="2" id="KW-0378">Hydrolase</keyword>
<proteinExistence type="inferred from homology"/>
<dbReference type="Pfam" id="PF00149">
    <property type="entry name" value="Metallophos"/>
    <property type="match status" value="1"/>
</dbReference>
<dbReference type="InterPro" id="IPR029052">
    <property type="entry name" value="Metallo-depent_PP-like"/>
</dbReference>
<dbReference type="OrthoDB" id="9800780at2"/>
<feature type="domain" description="Calcineurin-like phosphoesterase" evidence="3">
    <location>
        <begin position="1"/>
        <end position="226"/>
    </location>
</feature>
<keyword evidence="2" id="KW-0547">Nucleotide-binding</keyword>
<dbReference type="GO" id="GO:0000166">
    <property type="term" value="F:nucleotide binding"/>
    <property type="evidence" value="ECO:0007669"/>
    <property type="project" value="UniProtKB-KW"/>
</dbReference>
<dbReference type="GO" id="GO:0016787">
    <property type="term" value="F:hydrolase activity"/>
    <property type="evidence" value="ECO:0007669"/>
    <property type="project" value="UniProtKB-KW"/>
</dbReference>
<evidence type="ECO:0000259" key="4">
    <source>
        <dbReference type="Pfam" id="PF02872"/>
    </source>
</evidence>
<accession>A0A1D9P547</accession>
<dbReference type="InterPro" id="IPR006179">
    <property type="entry name" value="5_nucleotidase/apyrase"/>
</dbReference>
<dbReference type="EMBL" id="CP017831">
    <property type="protein sequence ID" value="AOZ97661.1"/>
    <property type="molecule type" value="Genomic_DNA"/>
</dbReference>
<organism evidence="5 6">
    <name type="scientific">Butyrivibrio hungatei</name>
    <dbReference type="NCBI Taxonomy" id="185008"/>
    <lineage>
        <taxon>Bacteria</taxon>
        <taxon>Bacillati</taxon>
        <taxon>Bacillota</taxon>
        <taxon>Clostridia</taxon>
        <taxon>Lachnospirales</taxon>
        <taxon>Lachnospiraceae</taxon>
        <taxon>Butyrivibrio</taxon>
    </lineage>
</organism>
<reference evidence="6" key="1">
    <citation type="submission" date="2016-10" db="EMBL/GenBank/DDBJ databases">
        <title>The complete genome sequence of the rumen bacterium Butyrivibrio hungatei MB2003.</title>
        <authorList>
            <person name="Palevich N."/>
            <person name="Kelly W.J."/>
            <person name="Leahy S.C."/>
            <person name="Altermann E."/>
            <person name="Rakonjac J."/>
            <person name="Attwood G.T."/>
        </authorList>
    </citation>
    <scope>NUCLEOTIDE SEQUENCE [LARGE SCALE GENOMIC DNA]</scope>
    <source>
        <strain evidence="6">MB2003</strain>
    </source>
</reference>
<evidence type="ECO:0000256" key="1">
    <source>
        <dbReference type="ARBA" id="ARBA00022729"/>
    </source>
</evidence>